<evidence type="ECO:0008006" key="3">
    <source>
        <dbReference type="Google" id="ProtNLM"/>
    </source>
</evidence>
<dbReference type="Proteomes" id="UP000234341">
    <property type="component" value="Unassembled WGS sequence"/>
</dbReference>
<proteinExistence type="predicted"/>
<dbReference type="EMBL" id="PJRP01000014">
    <property type="protein sequence ID" value="PLP97941.1"/>
    <property type="molecule type" value="Genomic_DNA"/>
</dbReference>
<reference evidence="1 2" key="1">
    <citation type="submission" date="2017-12" db="EMBL/GenBank/DDBJ databases">
        <title>Genome sequence of the active heterotrophic nitrifier-denitrifier, Cupriavidus pauculus UM1.</title>
        <authorList>
            <person name="Putonti C."/>
            <person name="Castignetti D."/>
        </authorList>
    </citation>
    <scope>NUCLEOTIDE SEQUENCE [LARGE SCALE GENOMIC DNA]</scope>
    <source>
        <strain evidence="1 2">UM1</strain>
    </source>
</reference>
<organism evidence="1 2">
    <name type="scientific">Cupriavidus pauculus</name>
    <dbReference type="NCBI Taxonomy" id="82633"/>
    <lineage>
        <taxon>Bacteria</taxon>
        <taxon>Pseudomonadati</taxon>
        <taxon>Pseudomonadota</taxon>
        <taxon>Betaproteobacteria</taxon>
        <taxon>Burkholderiales</taxon>
        <taxon>Burkholderiaceae</taxon>
        <taxon>Cupriavidus</taxon>
    </lineage>
</organism>
<dbReference type="GO" id="GO:0005975">
    <property type="term" value="P:carbohydrate metabolic process"/>
    <property type="evidence" value="ECO:0007669"/>
    <property type="project" value="InterPro"/>
</dbReference>
<accession>A0A2N5C6U0</accession>
<dbReference type="OrthoDB" id="1717819at2"/>
<dbReference type="InterPro" id="IPR011330">
    <property type="entry name" value="Glyco_hydro/deAcase_b/a-brl"/>
</dbReference>
<dbReference type="InterPro" id="IPR029062">
    <property type="entry name" value="Class_I_gatase-like"/>
</dbReference>
<evidence type="ECO:0000313" key="2">
    <source>
        <dbReference type="Proteomes" id="UP000234341"/>
    </source>
</evidence>
<dbReference type="Gene3D" id="3.40.50.880">
    <property type="match status" value="1"/>
</dbReference>
<dbReference type="AlphaFoldDB" id="A0A2N5C6U0"/>
<dbReference type="Gene3D" id="3.20.20.370">
    <property type="entry name" value="Glycoside hydrolase/deacetylase"/>
    <property type="match status" value="1"/>
</dbReference>
<gene>
    <name evidence="1" type="ORF">CYJ10_24405</name>
</gene>
<protein>
    <recommendedName>
        <fullName evidence="3">NodB homology domain-containing protein</fullName>
    </recommendedName>
</protein>
<dbReference type="SUPFAM" id="SSF88713">
    <property type="entry name" value="Glycoside hydrolase/deacetylase"/>
    <property type="match status" value="1"/>
</dbReference>
<sequence>MFNKLQSFLRRTSLLAVQALVMLFALAITLPAMTHAATNQIALLLPDGVTLPDPRVSAWLDAAQEEGLKITIINDTQFQQGTTPAQFSGVILPDQVHTKASDALIAALETYANQGGQLMLVYDFGALTPTGFYASPKSRLSNLAGVDYVLYDQLGGNMIGVGPVTALGSTLRTIQVPPGKSMVWDASAADPVEGISGYVYGFLMYPSFVTQGTYAGTALITSPNFGLVAGLRNFGSGRVLFVNLPLSYLKGQTDGMPMHGLLRYFGGNLMKMARLSAQPKARGGLVLNWHFCAGDQIAPANTLKGWGTFNNGPFTISITAGPDQISFGDGKGINLSGNATAQQLVQYLLSKGHRVGSHGGWIHDYWGANASESNQSIFEQYLTLNKQSVEGVTAKPVVEYAAPEGNTPQWSVNWLESNGHSGYYFLGHTGMAPTRSYRNGALSNNTIRAFPVMPFGQYATFEEFEEFNVPAANIITWYRQLIDFVVKNRTGRLIYMHPLGAVDYPTVLNALFNKAANVKASGQFDWYTMDTLAQFSQRRDQTSWQATDTGNAWSFQASHPTDLTDMAWVLPRTGYAQPVVTQGSATVTWDSANWIVTSQGGTSLAFSAGKI</sequence>
<dbReference type="SUPFAM" id="SSF52317">
    <property type="entry name" value="Class I glutamine amidotransferase-like"/>
    <property type="match status" value="1"/>
</dbReference>
<evidence type="ECO:0000313" key="1">
    <source>
        <dbReference type="EMBL" id="PLP97941.1"/>
    </source>
</evidence>
<comment type="caution">
    <text evidence="1">The sequence shown here is derived from an EMBL/GenBank/DDBJ whole genome shotgun (WGS) entry which is preliminary data.</text>
</comment>
<name>A0A2N5C6U0_9BURK</name>